<evidence type="ECO:0000313" key="6">
    <source>
        <dbReference type="Proteomes" id="UP001501094"/>
    </source>
</evidence>
<dbReference type="PANTHER" id="PTHR48081:SF30">
    <property type="entry name" value="ACETYL-HYDROLASE LIPR-RELATED"/>
    <property type="match status" value="1"/>
</dbReference>
<name>A0ABP4ZHA0_9MICO</name>
<dbReference type="InterPro" id="IPR013094">
    <property type="entry name" value="AB_hydrolase_3"/>
</dbReference>
<protein>
    <submittedName>
        <fullName evidence="5">Alpha/beta hydrolase</fullName>
    </submittedName>
</protein>
<dbReference type="InterPro" id="IPR029058">
    <property type="entry name" value="AB_hydrolase_fold"/>
</dbReference>
<dbReference type="Pfam" id="PF07859">
    <property type="entry name" value="Abhydrolase_3"/>
    <property type="match status" value="1"/>
</dbReference>
<dbReference type="InterPro" id="IPR050300">
    <property type="entry name" value="GDXG_lipolytic_enzyme"/>
</dbReference>
<sequence>MDQQSLTELRTFYASFGRLPLPGGTRVTETALGGVPALAITPPRAGDAAGTLLYLHGGGYAIGSAHTGAPLAAALADRAGLRALSLGYRLAPEHPFPAAVDDALAAYRALIGDVDPARVVLAGDSAGAGLALATTLAARAAGLPLPAAIVAFSGWFDLTLSGASLTAKESVDPLFDAADIAGYAGLYLPDAADPADPLASPLLADLRGLPPLLLQAGSHEVLLDDTTGLAARAAAADVEVVLETYPGSAHVFQHNHTTEPAAARAMDAAASFLARRLGVVVPQG</sequence>
<dbReference type="Proteomes" id="UP001501094">
    <property type="component" value="Unassembled WGS sequence"/>
</dbReference>
<dbReference type="PROSITE" id="PS01174">
    <property type="entry name" value="LIPASE_GDXG_SER"/>
    <property type="match status" value="1"/>
</dbReference>
<keyword evidence="2 5" id="KW-0378">Hydrolase</keyword>
<accession>A0ABP4ZHA0</accession>
<dbReference type="SUPFAM" id="SSF53474">
    <property type="entry name" value="alpha/beta-Hydrolases"/>
    <property type="match status" value="1"/>
</dbReference>
<comment type="similarity">
    <text evidence="1">Belongs to the 'GDXG' lipolytic enzyme family.</text>
</comment>
<feature type="domain" description="Alpha/beta hydrolase fold-3" evidence="4">
    <location>
        <begin position="52"/>
        <end position="253"/>
    </location>
</feature>
<proteinExistence type="inferred from homology"/>
<comment type="caution">
    <text evidence="5">The sequence shown here is derived from an EMBL/GenBank/DDBJ whole genome shotgun (WGS) entry which is preliminary data.</text>
</comment>
<evidence type="ECO:0000259" key="4">
    <source>
        <dbReference type="Pfam" id="PF07859"/>
    </source>
</evidence>
<keyword evidence="6" id="KW-1185">Reference proteome</keyword>
<dbReference type="RefSeq" id="WP_344099800.1">
    <property type="nucleotide sequence ID" value="NZ_BAAANL010000001.1"/>
</dbReference>
<evidence type="ECO:0000256" key="1">
    <source>
        <dbReference type="ARBA" id="ARBA00010515"/>
    </source>
</evidence>
<evidence type="ECO:0000256" key="2">
    <source>
        <dbReference type="ARBA" id="ARBA00022801"/>
    </source>
</evidence>
<dbReference type="GO" id="GO:0016787">
    <property type="term" value="F:hydrolase activity"/>
    <property type="evidence" value="ECO:0007669"/>
    <property type="project" value="UniProtKB-KW"/>
</dbReference>
<organism evidence="5 6">
    <name type="scientific">Myceligenerans crystallogenes</name>
    <dbReference type="NCBI Taxonomy" id="316335"/>
    <lineage>
        <taxon>Bacteria</taxon>
        <taxon>Bacillati</taxon>
        <taxon>Actinomycetota</taxon>
        <taxon>Actinomycetes</taxon>
        <taxon>Micrococcales</taxon>
        <taxon>Promicromonosporaceae</taxon>
        <taxon>Myceligenerans</taxon>
    </lineage>
</organism>
<dbReference type="Gene3D" id="3.40.50.1820">
    <property type="entry name" value="alpha/beta hydrolase"/>
    <property type="match status" value="1"/>
</dbReference>
<evidence type="ECO:0000313" key="5">
    <source>
        <dbReference type="EMBL" id="GAA1853982.1"/>
    </source>
</evidence>
<evidence type="ECO:0000256" key="3">
    <source>
        <dbReference type="PROSITE-ProRule" id="PRU10038"/>
    </source>
</evidence>
<dbReference type="PANTHER" id="PTHR48081">
    <property type="entry name" value="AB HYDROLASE SUPERFAMILY PROTEIN C4A8.06C"/>
    <property type="match status" value="1"/>
</dbReference>
<dbReference type="InterPro" id="IPR002168">
    <property type="entry name" value="Lipase_GDXG_HIS_AS"/>
</dbReference>
<dbReference type="PROSITE" id="PS01173">
    <property type="entry name" value="LIPASE_GDXG_HIS"/>
    <property type="match status" value="1"/>
</dbReference>
<feature type="active site" evidence="3">
    <location>
        <position position="125"/>
    </location>
</feature>
<reference evidence="6" key="1">
    <citation type="journal article" date="2019" name="Int. J. Syst. Evol. Microbiol.">
        <title>The Global Catalogue of Microorganisms (GCM) 10K type strain sequencing project: providing services to taxonomists for standard genome sequencing and annotation.</title>
        <authorList>
            <consortium name="The Broad Institute Genomics Platform"/>
            <consortium name="The Broad Institute Genome Sequencing Center for Infectious Disease"/>
            <person name="Wu L."/>
            <person name="Ma J."/>
        </authorList>
    </citation>
    <scope>NUCLEOTIDE SEQUENCE [LARGE SCALE GENOMIC DNA]</scope>
    <source>
        <strain evidence="6">JCM 14326</strain>
    </source>
</reference>
<dbReference type="InterPro" id="IPR033140">
    <property type="entry name" value="Lipase_GDXG_put_SER_AS"/>
</dbReference>
<gene>
    <name evidence="5" type="ORF">GCM10009751_08410</name>
</gene>
<dbReference type="EMBL" id="BAAANL010000001">
    <property type="protein sequence ID" value="GAA1853982.1"/>
    <property type="molecule type" value="Genomic_DNA"/>
</dbReference>